<gene>
    <name evidence="1" type="ORF">SAMN04487840_10111</name>
</gene>
<dbReference type="EMBL" id="FOGM01000001">
    <property type="protein sequence ID" value="SER07404.1"/>
    <property type="molecule type" value="Genomic_DNA"/>
</dbReference>
<name>A0A1H9L7J6_9STRE</name>
<organism evidence="1 2">
    <name type="scientific">Streptococcus gallolyticus</name>
    <dbReference type="NCBI Taxonomy" id="315405"/>
    <lineage>
        <taxon>Bacteria</taxon>
        <taxon>Bacillati</taxon>
        <taxon>Bacillota</taxon>
        <taxon>Bacilli</taxon>
        <taxon>Lactobacillales</taxon>
        <taxon>Streptococcaceae</taxon>
        <taxon>Streptococcus</taxon>
    </lineage>
</organism>
<evidence type="ECO:0000313" key="2">
    <source>
        <dbReference type="Proteomes" id="UP000182712"/>
    </source>
</evidence>
<accession>A0A1H9L7J6</accession>
<dbReference type="Proteomes" id="UP000182712">
    <property type="component" value="Unassembled WGS sequence"/>
</dbReference>
<proteinExistence type="predicted"/>
<protein>
    <recommendedName>
        <fullName evidence="3">Phage protein</fullName>
    </recommendedName>
</protein>
<dbReference type="Pfam" id="PF23857">
    <property type="entry name" value="Phage_TAC_19"/>
    <property type="match status" value="1"/>
</dbReference>
<dbReference type="InterPro" id="IPR057006">
    <property type="entry name" value="Phage_TAC_19"/>
</dbReference>
<dbReference type="RefSeq" id="WP_074626931.1">
    <property type="nucleotide sequence ID" value="NZ_FOGM01000001.1"/>
</dbReference>
<reference evidence="1 2" key="1">
    <citation type="submission" date="2016-10" db="EMBL/GenBank/DDBJ databases">
        <authorList>
            <person name="de Groot N.N."/>
        </authorList>
    </citation>
    <scope>NUCLEOTIDE SEQUENCE [LARGE SCALE GENOMIC DNA]</scope>
    <source>
        <strain evidence="1 2">VTM2R47</strain>
    </source>
</reference>
<sequence>MYEIKLRKGGVEKEFSKEYINVQDNLLAIEHQVRQTALYGDEKAILKPEKHRLLNEKYLAMFVEMYGKQFTVDDLKQADMSVLETLNALYVEALGGEKENNDGDEKKEA</sequence>
<dbReference type="NCBIfam" id="NF047360">
    <property type="entry name" value="tail_chap_PVL"/>
    <property type="match status" value="1"/>
</dbReference>
<evidence type="ECO:0008006" key="3">
    <source>
        <dbReference type="Google" id="ProtNLM"/>
    </source>
</evidence>
<dbReference type="AlphaFoldDB" id="A0A1H9L7J6"/>
<evidence type="ECO:0000313" key="1">
    <source>
        <dbReference type="EMBL" id="SER07404.1"/>
    </source>
</evidence>